<dbReference type="Proteomes" id="UP000199345">
    <property type="component" value="Unassembled WGS sequence"/>
</dbReference>
<reference evidence="4" key="1">
    <citation type="submission" date="2016-10" db="EMBL/GenBank/DDBJ databases">
        <authorList>
            <person name="Varghese N."/>
            <person name="Submissions S."/>
        </authorList>
    </citation>
    <scope>NUCLEOTIDE SEQUENCE [LARGE SCALE GENOMIC DNA]</scope>
    <source>
        <strain evidence="4">Nm71</strain>
    </source>
</reference>
<proteinExistence type="predicted"/>
<keyword evidence="4" id="KW-1185">Reference proteome</keyword>
<accession>A0A1H9ZVP9</accession>
<evidence type="ECO:0000256" key="1">
    <source>
        <dbReference type="SAM" id="MobiDB-lite"/>
    </source>
</evidence>
<evidence type="ECO:0000256" key="2">
    <source>
        <dbReference type="SAM" id="SignalP"/>
    </source>
</evidence>
<gene>
    <name evidence="3" type="ORF">SAMN05216326_10582</name>
</gene>
<organism evidence="3 4">
    <name type="scientific">Nitrosomonas marina</name>
    <dbReference type="NCBI Taxonomy" id="917"/>
    <lineage>
        <taxon>Bacteria</taxon>
        <taxon>Pseudomonadati</taxon>
        <taxon>Pseudomonadota</taxon>
        <taxon>Betaproteobacteria</taxon>
        <taxon>Nitrosomonadales</taxon>
        <taxon>Nitrosomonadaceae</taxon>
        <taxon>Nitrosomonas</taxon>
    </lineage>
</organism>
<evidence type="ECO:0000313" key="4">
    <source>
        <dbReference type="Proteomes" id="UP000199345"/>
    </source>
</evidence>
<name>A0A1H9ZVP9_9PROT</name>
<dbReference type="OrthoDB" id="8546042at2"/>
<evidence type="ECO:0000313" key="3">
    <source>
        <dbReference type="EMBL" id="SES85848.1"/>
    </source>
</evidence>
<dbReference type="RefSeq" id="WP_090656810.1">
    <property type="nucleotide sequence ID" value="NZ_FOIA01000005.1"/>
</dbReference>
<dbReference type="EMBL" id="FOIA01000005">
    <property type="protein sequence ID" value="SES85848.1"/>
    <property type="molecule type" value="Genomic_DNA"/>
</dbReference>
<sequence length="202" mass="21384">MRVSKKSLILAAWTAALISAATAAWSQPGETNESEAQQSARQSLIPVPGSKPDLYPPPRTMQRTGTAIKGARNSISIKSTDAGIIHCPPATIPQSTPFPQASAQSGCINCGVIDFIRIIGQENTHSAITSGIVAGTIAKEIVEHGAHPHSGRTGGHHPDYHVGVTMNDGTQQIIRVPDASYLHRGDSIQLIDGLLVPNHFNH</sequence>
<protein>
    <submittedName>
        <fullName evidence="3">Uncharacterized protein</fullName>
    </submittedName>
</protein>
<feature type="chain" id="PRO_5011772471" evidence="2">
    <location>
        <begin position="24"/>
        <end position="202"/>
    </location>
</feature>
<feature type="signal peptide" evidence="2">
    <location>
        <begin position="1"/>
        <end position="23"/>
    </location>
</feature>
<feature type="region of interest" description="Disordered" evidence="1">
    <location>
        <begin position="28"/>
        <end position="59"/>
    </location>
</feature>
<keyword evidence="2" id="KW-0732">Signal</keyword>
<dbReference type="AlphaFoldDB" id="A0A1H9ZVP9"/>
<feature type="compositionally biased region" description="Polar residues" evidence="1">
    <location>
        <begin position="28"/>
        <end position="42"/>
    </location>
</feature>